<reference evidence="1" key="1">
    <citation type="submission" date="2023-03" db="EMBL/GenBank/DDBJ databases">
        <title>Massive genome expansion in bonnet fungi (Mycena s.s.) driven by repeated elements and novel gene families across ecological guilds.</title>
        <authorList>
            <consortium name="Lawrence Berkeley National Laboratory"/>
            <person name="Harder C.B."/>
            <person name="Miyauchi S."/>
            <person name="Viragh M."/>
            <person name="Kuo A."/>
            <person name="Thoen E."/>
            <person name="Andreopoulos B."/>
            <person name="Lu D."/>
            <person name="Skrede I."/>
            <person name="Drula E."/>
            <person name="Henrissat B."/>
            <person name="Morin E."/>
            <person name="Kohler A."/>
            <person name="Barry K."/>
            <person name="LaButti K."/>
            <person name="Morin E."/>
            <person name="Salamov A."/>
            <person name="Lipzen A."/>
            <person name="Mereny Z."/>
            <person name="Hegedus B."/>
            <person name="Baldrian P."/>
            <person name="Stursova M."/>
            <person name="Weitz H."/>
            <person name="Taylor A."/>
            <person name="Grigoriev I.V."/>
            <person name="Nagy L.G."/>
            <person name="Martin F."/>
            <person name="Kauserud H."/>
        </authorList>
    </citation>
    <scope>NUCLEOTIDE SEQUENCE</scope>
    <source>
        <strain evidence="1">CBHHK200</strain>
    </source>
</reference>
<dbReference type="Proteomes" id="UP001218188">
    <property type="component" value="Unassembled WGS sequence"/>
</dbReference>
<organism evidence="1 2">
    <name type="scientific">Mycena alexandri</name>
    <dbReference type="NCBI Taxonomy" id="1745969"/>
    <lineage>
        <taxon>Eukaryota</taxon>
        <taxon>Fungi</taxon>
        <taxon>Dikarya</taxon>
        <taxon>Basidiomycota</taxon>
        <taxon>Agaricomycotina</taxon>
        <taxon>Agaricomycetes</taxon>
        <taxon>Agaricomycetidae</taxon>
        <taxon>Agaricales</taxon>
        <taxon>Marasmiineae</taxon>
        <taxon>Mycenaceae</taxon>
        <taxon>Mycena</taxon>
    </lineage>
</organism>
<gene>
    <name evidence="1" type="ORF">C8F04DRAFT_1107284</name>
</gene>
<dbReference type="EMBL" id="JARJCM010000072">
    <property type="protein sequence ID" value="KAJ7032583.1"/>
    <property type="molecule type" value="Genomic_DNA"/>
</dbReference>
<evidence type="ECO:0000313" key="2">
    <source>
        <dbReference type="Proteomes" id="UP001218188"/>
    </source>
</evidence>
<proteinExistence type="predicted"/>
<evidence type="ECO:0000313" key="1">
    <source>
        <dbReference type="EMBL" id="KAJ7032583.1"/>
    </source>
</evidence>
<dbReference type="AlphaFoldDB" id="A0AAD6SUD3"/>
<protein>
    <submittedName>
        <fullName evidence="1">Uncharacterized protein</fullName>
    </submittedName>
</protein>
<comment type="caution">
    <text evidence="1">The sequence shown here is derived from an EMBL/GenBank/DDBJ whole genome shotgun (WGS) entry which is preliminary data.</text>
</comment>
<name>A0AAD6SUD3_9AGAR</name>
<sequence length="92" mass="10488">MQRACRWSRTHACSFDLGKFQLVHYTRNPRRYDPLPLVTAAHTIPASDSAKYLGLVMDRQRECTHCVTVRSSTTCSLHSQRSATSKRSTPLH</sequence>
<accession>A0AAD6SUD3</accession>
<keyword evidence="2" id="KW-1185">Reference proteome</keyword>